<dbReference type="Gene3D" id="3.40.50.80">
    <property type="entry name" value="Nucleotide-binding domain of ferredoxin-NADP reductase (FNR) module"/>
    <property type="match status" value="1"/>
</dbReference>
<dbReference type="OrthoDB" id="75426at2759"/>
<evidence type="ECO:0000313" key="1">
    <source>
        <dbReference type="EMBL" id="EQC24761.1"/>
    </source>
</evidence>
<gene>
    <name evidence="1" type="ORF">SDRG_17347</name>
</gene>
<organism evidence="1 2">
    <name type="scientific">Saprolegnia diclina (strain VS20)</name>
    <dbReference type="NCBI Taxonomy" id="1156394"/>
    <lineage>
        <taxon>Eukaryota</taxon>
        <taxon>Sar</taxon>
        <taxon>Stramenopiles</taxon>
        <taxon>Oomycota</taxon>
        <taxon>Saprolegniomycetes</taxon>
        <taxon>Saprolegniales</taxon>
        <taxon>Saprolegniaceae</taxon>
        <taxon>Saprolegnia</taxon>
    </lineage>
</organism>
<proteinExistence type="predicted"/>
<dbReference type="InParanoid" id="T0PRC0"/>
<protein>
    <recommendedName>
        <fullName evidence="3">Ferric reductase NAD binding domain-containing protein</fullName>
    </recommendedName>
</protein>
<sequence length="60" mass="6770">KVQYCRADWPSLWAQITSGVQKTLTPKIGVYVSGPKTLSRTVDAMANSTLFDVHHEEFEM</sequence>
<accession>T0PRC0</accession>
<reference evidence="1 2" key="1">
    <citation type="submission" date="2012-04" db="EMBL/GenBank/DDBJ databases">
        <title>The Genome Sequence of Saprolegnia declina VS20.</title>
        <authorList>
            <consortium name="The Broad Institute Genome Sequencing Platform"/>
            <person name="Russ C."/>
            <person name="Nusbaum C."/>
            <person name="Tyler B."/>
            <person name="van West P."/>
            <person name="Dieguez-Uribeondo J."/>
            <person name="de Bruijn I."/>
            <person name="Tripathy S."/>
            <person name="Jiang R."/>
            <person name="Young S.K."/>
            <person name="Zeng Q."/>
            <person name="Gargeya S."/>
            <person name="Fitzgerald M."/>
            <person name="Haas B."/>
            <person name="Abouelleil A."/>
            <person name="Alvarado L."/>
            <person name="Arachchi H.M."/>
            <person name="Berlin A."/>
            <person name="Chapman S.B."/>
            <person name="Goldberg J."/>
            <person name="Griggs A."/>
            <person name="Gujja S."/>
            <person name="Hansen M."/>
            <person name="Howarth C."/>
            <person name="Imamovic A."/>
            <person name="Larimer J."/>
            <person name="McCowen C."/>
            <person name="Montmayeur A."/>
            <person name="Murphy C."/>
            <person name="Neiman D."/>
            <person name="Pearson M."/>
            <person name="Priest M."/>
            <person name="Roberts A."/>
            <person name="Saif S."/>
            <person name="Shea T."/>
            <person name="Sisk P."/>
            <person name="Sykes S."/>
            <person name="Wortman J."/>
            <person name="Nusbaum C."/>
            <person name="Birren B."/>
        </authorList>
    </citation>
    <scope>NUCLEOTIDE SEQUENCE [LARGE SCALE GENOMIC DNA]</scope>
    <source>
        <strain evidence="1 2">VS20</strain>
    </source>
</reference>
<dbReference type="Proteomes" id="UP000030762">
    <property type="component" value="Unassembled WGS sequence"/>
</dbReference>
<evidence type="ECO:0000313" key="2">
    <source>
        <dbReference type="Proteomes" id="UP000030762"/>
    </source>
</evidence>
<keyword evidence="2" id="KW-1185">Reference proteome</keyword>
<dbReference type="InterPro" id="IPR039261">
    <property type="entry name" value="FNR_nucleotide-bd"/>
</dbReference>
<dbReference type="AlphaFoldDB" id="T0PRC0"/>
<name>T0PRC0_SAPDV</name>
<dbReference type="GeneID" id="19958074"/>
<evidence type="ECO:0008006" key="3">
    <source>
        <dbReference type="Google" id="ProtNLM"/>
    </source>
</evidence>
<dbReference type="EMBL" id="JH767413">
    <property type="protein sequence ID" value="EQC24761.1"/>
    <property type="molecule type" value="Genomic_DNA"/>
</dbReference>
<dbReference type="VEuPathDB" id="FungiDB:SDRG_17347"/>
<dbReference type="RefSeq" id="XP_008621810.1">
    <property type="nucleotide sequence ID" value="XM_008623588.1"/>
</dbReference>
<feature type="non-terminal residue" evidence="1">
    <location>
        <position position="1"/>
    </location>
</feature>